<dbReference type="Gene3D" id="3.40.190.10">
    <property type="entry name" value="Periplasmic binding protein-like II"/>
    <property type="match status" value="2"/>
</dbReference>
<sequence>MSRATVVTKAGAALCATCMLLLAGCGGSDKAATTKDGKPIVTVQVIKDSRMKKMTDQAWTKSLEKACGCSINWQEVGDPAWDQQKKASLAAGDVPDINIRGFGSGDMSEYGSLFLDLTPELKNMPNVSKMFKEDPYSKAISTTTDGKILGVPGVAGAVYPRSSTHMFINKTWLDKLGLKVPTTWDELHDVLKAFKTQDPNGNGEADEIPMDFNSPGTGGFGLFQPNVLLASEGITVPNGALGMYAENGKVKNYLTDARYKKLIQYLHTLWSENLINPEAFTHDWSKFINTTRGDGKTAKVGVTWMYTPEGTFGTENQDQYITIPTLKASENQSEKTVSPFNGDELAYMPDRVVVSAKVKNKDAALKIVDALYSADLSVESRYGSFGEAVKKNGTDDYTIIPKPENGDWQFQVSMGDRAPGWINDKMKLNLPSIHTAYHDVDGVYDEDYKNIDFNKDVLYANMPMTSDQSKTLNANYTGITQGAMSKFANWVTKGGVDDEWDTYVESLKKNKLDENIRIEQQVYDSFKKNMRKMDVDMNNVAK</sequence>
<dbReference type="AlphaFoldDB" id="A0A080N5T6"/>
<feature type="signal peptide" evidence="1">
    <location>
        <begin position="1"/>
        <end position="31"/>
    </location>
</feature>
<dbReference type="PANTHER" id="PTHR43649">
    <property type="entry name" value="ARABINOSE-BINDING PROTEIN-RELATED"/>
    <property type="match status" value="1"/>
</dbReference>
<dbReference type="STRING" id="1341695.BBOMB_0308"/>
<dbReference type="InterPro" id="IPR006059">
    <property type="entry name" value="SBP"/>
</dbReference>
<protein>
    <submittedName>
        <fullName evidence="2">ABC transporter, solute-binding protein</fullName>
    </submittedName>
</protein>
<dbReference type="SUPFAM" id="SSF53850">
    <property type="entry name" value="Periplasmic binding protein-like II"/>
    <property type="match status" value="1"/>
</dbReference>
<gene>
    <name evidence="2" type="ORF">BBOMB_0308</name>
</gene>
<dbReference type="PROSITE" id="PS51257">
    <property type="entry name" value="PROKAR_LIPOPROTEIN"/>
    <property type="match status" value="1"/>
</dbReference>
<reference evidence="2 3" key="1">
    <citation type="journal article" date="2014" name="Appl. Environ. Microbiol.">
        <title>Genomic encyclopedia of type strains of the genus Bifidobacterium.</title>
        <authorList>
            <person name="Milani C."/>
            <person name="Lugli G.A."/>
            <person name="Duranti S."/>
            <person name="Turroni F."/>
            <person name="Bottacini F."/>
            <person name="Mangifesta M."/>
            <person name="Sanchez B."/>
            <person name="Viappiani A."/>
            <person name="Mancabelli L."/>
            <person name="Taminiau B."/>
            <person name="Delcenserie V."/>
            <person name="Barrangou R."/>
            <person name="Margolles A."/>
            <person name="van Sinderen D."/>
            <person name="Ventura M."/>
        </authorList>
    </citation>
    <scope>NUCLEOTIDE SEQUENCE [LARGE SCALE GENOMIC DNA]</scope>
    <source>
        <strain evidence="2 3">DSM 19703</strain>
    </source>
</reference>
<keyword evidence="1" id="KW-0732">Signal</keyword>
<evidence type="ECO:0000313" key="3">
    <source>
        <dbReference type="Proteomes" id="UP000028730"/>
    </source>
</evidence>
<dbReference type="EMBL" id="ATLK01000001">
    <property type="protein sequence ID" value="KFF30979.1"/>
    <property type="molecule type" value="Genomic_DNA"/>
</dbReference>
<keyword evidence="3" id="KW-1185">Reference proteome</keyword>
<dbReference type="PANTHER" id="PTHR43649:SF17">
    <property type="entry name" value="ABC TRANSPORTER SOLUTE BINDING PROTEIN-SUGAR TRANSPORT"/>
    <property type="match status" value="1"/>
</dbReference>
<dbReference type="Pfam" id="PF01547">
    <property type="entry name" value="SBP_bac_1"/>
    <property type="match status" value="1"/>
</dbReference>
<proteinExistence type="predicted"/>
<dbReference type="eggNOG" id="COG1653">
    <property type="taxonomic scope" value="Bacteria"/>
</dbReference>
<dbReference type="InterPro" id="IPR050490">
    <property type="entry name" value="Bact_solute-bd_prot1"/>
</dbReference>
<dbReference type="RefSeq" id="WP_044086489.1">
    <property type="nucleotide sequence ID" value="NZ_ATLK01000001.1"/>
</dbReference>
<dbReference type="Proteomes" id="UP000028730">
    <property type="component" value="Unassembled WGS sequence"/>
</dbReference>
<feature type="chain" id="PRO_5001751446" evidence="1">
    <location>
        <begin position="32"/>
        <end position="542"/>
    </location>
</feature>
<evidence type="ECO:0000313" key="2">
    <source>
        <dbReference type="EMBL" id="KFF30979.1"/>
    </source>
</evidence>
<comment type="caution">
    <text evidence="2">The sequence shown here is derived from an EMBL/GenBank/DDBJ whole genome shotgun (WGS) entry which is preliminary data.</text>
</comment>
<accession>A0A080N5T6</accession>
<name>A0A080N5T6_9BIFI</name>
<evidence type="ECO:0000256" key="1">
    <source>
        <dbReference type="SAM" id="SignalP"/>
    </source>
</evidence>
<organism evidence="2 3">
    <name type="scientific">Bifidobacterium bombi DSM 19703</name>
    <dbReference type="NCBI Taxonomy" id="1341695"/>
    <lineage>
        <taxon>Bacteria</taxon>
        <taxon>Bacillati</taxon>
        <taxon>Actinomycetota</taxon>
        <taxon>Actinomycetes</taxon>
        <taxon>Bifidobacteriales</taxon>
        <taxon>Bifidobacteriaceae</taxon>
        <taxon>Bifidobacterium</taxon>
    </lineage>
</organism>